<feature type="region of interest" description="Disordered" evidence="7">
    <location>
        <begin position="189"/>
        <end position="212"/>
    </location>
</feature>
<evidence type="ECO:0000313" key="10">
    <source>
        <dbReference type="Proteomes" id="UP000678499"/>
    </source>
</evidence>
<evidence type="ECO:0000259" key="8">
    <source>
        <dbReference type="PROSITE" id="PS50960"/>
    </source>
</evidence>
<feature type="DNA-binding region" description="H-T-H motif" evidence="6">
    <location>
        <begin position="239"/>
        <end position="259"/>
    </location>
</feature>
<dbReference type="InterPro" id="IPR007889">
    <property type="entry name" value="HTH_Psq"/>
</dbReference>
<gene>
    <name evidence="9" type="ORF">NMOB1V02_LOCUS2140</name>
</gene>
<sequence>MVSSSSFLKVVIKKVGKVENSGTTTPHRRNYSDADLQAALREIRSGQLGTRKASIIYGVPRSTLRNKVYKLQANDRRVSALAVSRAAVEDQRKERVLDADCEIDVEAVDGDGGSPPSGGDWIGSSRVVMSSELATNSGAASPVQLRRRQFSGASEGCRSPNSANPGLELSLKDVIARTVTNRLSKVGSGVEEKIDPSDPKSAARTTRPKRGKYRNYDQASFVENLLEAVKAVQRGEMSVHRAGTFYGVPHSTLEYKVKERHLMRPRKRPRKDELMSSTLHPRGDVESSASSENNAPRRRESGSSSESDSCVEVPLSLSAPPAPAKSGNGNGIAPAYFPPNYTPLGIPPSYMFWGSRPAFHPHATPLAPLPTLEANNPFSRWLACKPWSMDNASPRSESGLTFEEARRQWLKSSPPGIVEQNLTSSTLSAAAVKIEDRNGPSYKDDLRAAIVAMEKAVEDEAS</sequence>
<evidence type="ECO:0000256" key="2">
    <source>
        <dbReference type="ARBA" id="ARBA00023015"/>
    </source>
</evidence>
<keyword evidence="3 6" id="KW-0238">DNA-binding</keyword>
<dbReference type="GO" id="GO:0003677">
    <property type="term" value="F:DNA binding"/>
    <property type="evidence" value="ECO:0007669"/>
    <property type="project" value="UniProtKB-UniRule"/>
</dbReference>
<evidence type="ECO:0000256" key="1">
    <source>
        <dbReference type="ARBA" id="ARBA00004123"/>
    </source>
</evidence>
<dbReference type="OrthoDB" id="10028342at2759"/>
<dbReference type="EMBL" id="CAJPEX010000231">
    <property type="protein sequence ID" value="CAG0914445.1"/>
    <property type="molecule type" value="Genomic_DNA"/>
</dbReference>
<protein>
    <recommendedName>
        <fullName evidence="8">HTH psq-type domain-containing protein</fullName>
    </recommendedName>
</protein>
<name>A0A7R9BGQ2_9CRUS</name>
<keyword evidence="4" id="KW-0804">Transcription</keyword>
<dbReference type="AlphaFoldDB" id="A0A7R9BGQ2"/>
<dbReference type="PROSITE" id="PS50960">
    <property type="entry name" value="HTH_PSQ"/>
    <property type="match status" value="1"/>
</dbReference>
<dbReference type="Pfam" id="PF05225">
    <property type="entry name" value="HTH_psq"/>
    <property type="match status" value="2"/>
</dbReference>
<evidence type="ECO:0000313" key="9">
    <source>
        <dbReference type="EMBL" id="CAD7274293.1"/>
    </source>
</evidence>
<feature type="compositionally biased region" description="Low complexity" evidence="7">
    <location>
        <begin position="302"/>
        <end position="319"/>
    </location>
</feature>
<dbReference type="Proteomes" id="UP000678499">
    <property type="component" value="Unassembled WGS sequence"/>
</dbReference>
<accession>A0A7R9BGQ2</accession>
<proteinExistence type="predicted"/>
<comment type="subcellular location">
    <subcellularLocation>
        <location evidence="1 6">Nucleus</location>
    </subcellularLocation>
</comment>
<dbReference type="PANTHER" id="PTHR21545">
    <property type="entry name" value="TRANSCRIPTION FACTOR MLR1/2"/>
    <property type="match status" value="1"/>
</dbReference>
<keyword evidence="5 6" id="KW-0539">Nucleus</keyword>
<evidence type="ECO:0000256" key="5">
    <source>
        <dbReference type="ARBA" id="ARBA00023242"/>
    </source>
</evidence>
<keyword evidence="2" id="KW-0805">Transcription regulation</keyword>
<organism evidence="9">
    <name type="scientific">Notodromas monacha</name>
    <dbReference type="NCBI Taxonomy" id="399045"/>
    <lineage>
        <taxon>Eukaryota</taxon>
        <taxon>Metazoa</taxon>
        <taxon>Ecdysozoa</taxon>
        <taxon>Arthropoda</taxon>
        <taxon>Crustacea</taxon>
        <taxon>Oligostraca</taxon>
        <taxon>Ostracoda</taxon>
        <taxon>Podocopa</taxon>
        <taxon>Podocopida</taxon>
        <taxon>Cypridocopina</taxon>
        <taxon>Cypridoidea</taxon>
        <taxon>Cyprididae</taxon>
        <taxon>Notodromas</taxon>
    </lineage>
</organism>
<dbReference type="InterPro" id="IPR009057">
    <property type="entry name" value="Homeodomain-like_sf"/>
</dbReference>
<keyword evidence="10" id="KW-1185">Reference proteome</keyword>
<evidence type="ECO:0000256" key="6">
    <source>
        <dbReference type="PROSITE-ProRule" id="PRU00320"/>
    </source>
</evidence>
<reference evidence="9" key="1">
    <citation type="submission" date="2020-11" db="EMBL/GenBank/DDBJ databases">
        <authorList>
            <person name="Tran Van P."/>
        </authorList>
    </citation>
    <scope>NUCLEOTIDE SEQUENCE</scope>
</reference>
<dbReference type="GO" id="GO:0005634">
    <property type="term" value="C:nucleus"/>
    <property type="evidence" value="ECO:0007669"/>
    <property type="project" value="UniProtKB-SubCell"/>
</dbReference>
<feature type="region of interest" description="Disordered" evidence="7">
    <location>
        <begin position="257"/>
        <end position="326"/>
    </location>
</feature>
<dbReference type="GO" id="GO:0006357">
    <property type="term" value="P:regulation of transcription by RNA polymerase II"/>
    <property type="evidence" value="ECO:0007669"/>
    <property type="project" value="TreeGrafter"/>
</dbReference>
<dbReference type="FunFam" id="1.10.10.60:FF:000019">
    <property type="entry name" value="Ligand-dependent corepressor isoform 1"/>
    <property type="match status" value="1"/>
</dbReference>
<dbReference type="Gene3D" id="1.10.10.60">
    <property type="entry name" value="Homeodomain-like"/>
    <property type="match status" value="2"/>
</dbReference>
<feature type="domain" description="HTH psq-type" evidence="8">
    <location>
        <begin position="207"/>
        <end position="263"/>
    </location>
</feature>
<evidence type="ECO:0000256" key="3">
    <source>
        <dbReference type="ARBA" id="ARBA00023125"/>
    </source>
</evidence>
<dbReference type="EMBL" id="OA882268">
    <property type="protein sequence ID" value="CAD7274293.1"/>
    <property type="molecule type" value="Genomic_DNA"/>
</dbReference>
<evidence type="ECO:0000256" key="4">
    <source>
        <dbReference type="ARBA" id="ARBA00023163"/>
    </source>
</evidence>
<evidence type="ECO:0000256" key="7">
    <source>
        <dbReference type="SAM" id="MobiDB-lite"/>
    </source>
</evidence>
<dbReference type="PANTHER" id="PTHR21545:SF13">
    <property type="entry name" value="ECDYSONE-INDUCED PROTEIN 93F, ISOFORM C"/>
    <property type="match status" value="1"/>
</dbReference>
<dbReference type="SUPFAM" id="SSF46689">
    <property type="entry name" value="Homeodomain-like"/>
    <property type="match status" value="2"/>
</dbReference>